<dbReference type="EMBL" id="JACTNZ010000001">
    <property type="protein sequence ID" value="KAG5564137.1"/>
    <property type="molecule type" value="Genomic_DNA"/>
</dbReference>
<evidence type="ECO:0000313" key="2">
    <source>
        <dbReference type="Proteomes" id="UP000823749"/>
    </source>
</evidence>
<gene>
    <name evidence="1" type="ORF">RHGRI_000354</name>
</gene>
<name>A0AAV6LH67_9ERIC</name>
<evidence type="ECO:0000313" key="1">
    <source>
        <dbReference type="EMBL" id="KAG5564137.1"/>
    </source>
</evidence>
<dbReference type="InterPro" id="IPR027629">
    <property type="entry name" value="DevT-like"/>
</dbReference>
<organism evidence="1 2">
    <name type="scientific">Rhododendron griersonianum</name>
    <dbReference type="NCBI Taxonomy" id="479676"/>
    <lineage>
        <taxon>Eukaryota</taxon>
        <taxon>Viridiplantae</taxon>
        <taxon>Streptophyta</taxon>
        <taxon>Embryophyta</taxon>
        <taxon>Tracheophyta</taxon>
        <taxon>Spermatophyta</taxon>
        <taxon>Magnoliopsida</taxon>
        <taxon>eudicotyledons</taxon>
        <taxon>Gunneridae</taxon>
        <taxon>Pentapetalae</taxon>
        <taxon>asterids</taxon>
        <taxon>Ericales</taxon>
        <taxon>Ericaceae</taxon>
        <taxon>Ericoideae</taxon>
        <taxon>Rhodoreae</taxon>
        <taxon>Rhododendron</taxon>
    </lineage>
</organism>
<keyword evidence="2" id="KW-1185">Reference proteome</keyword>
<reference evidence="1" key="1">
    <citation type="submission" date="2020-08" db="EMBL/GenBank/DDBJ databases">
        <title>Plant Genome Project.</title>
        <authorList>
            <person name="Zhang R.-G."/>
        </authorList>
    </citation>
    <scope>NUCLEOTIDE SEQUENCE</scope>
    <source>
        <strain evidence="1">WSP0</strain>
        <tissue evidence="1">Leaf</tissue>
    </source>
</reference>
<dbReference type="Proteomes" id="UP000823749">
    <property type="component" value="Chromosome 1"/>
</dbReference>
<comment type="caution">
    <text evidence="1">The sequence shown here is derived from an EMBL/GenBank/DDBJ whole genome shotgun (WGS) entry which is preliminary data.</text>
</comment>
<evidence type="ECO:0008006" key="3">
    <source>
        <dbReference type="Google" id="ProtNLM"/>
    </source>
</evidence>
<sequence>MSIYQFIYGTDLAHAISHLKETTQLRIPLVVFGHMHKELTYGNGLRKMIVVGDDNTIYLNGAIVPRVKRLGNHQTANTQSSMNNKTSLSSPNAEDTVRAFTLVEISGGKLQKLGFLSLEMRPHCKRSTYCTGESMQAPRILCSEYGCPAVADAHLEMNTYL</sequence>
<accession>A0AAV6LH67</accession>
<protein>
    <recommendedName>
        <fullName evidence="3">Calcineurin-like phosphoesterase domain-containing protein</fullName>
    </recommendedName>
</protein>
<dbReference type="PANTHER" id="PTHR35769:SF2">
    <property type="entry name" value="CALCINEURIN-LIKE METALLO-PHOSPHOESTERASE SUPERFAMILY PROTEIN"/>
    <property type="match status" value="1"/>
</dbReference>
<dbReference type="AlphaFoldDB" id="A0AAV6LH67"/>
<proteinExistence type="predicted"/>
<dbReference type="PANTHER" id="PTHR35769">
    <property type="entry name" value="CALCINEURIN-LIKE METALLO-PHOSPHOESTERASE SUPERFAMILY PROTEIN"/>
    <property type="match status" value="1"/>
</dbReference>